<evidence type="ECO:0000313" key="9">
    <source>
        <dbReference type="Proteomes" id="UP000275078"/>
    </source>
</evidence>
<organism evidence="8 9">
    <name type="scientific">Ascobolus immersus RN42</name>
    <dbReference type="NCBI Taxonomy" id="1160509"/>
    <lineage>
        <taxon>Eukaryota</taxon>
        <taxon>Fungi</taxon>
        <taxon>Dikarya</taxon>
        <taxon>Ascomycota</taxon>
        <taxon>Pezizomycotina</taxon>
        <taxon>Pezizomycetes</taxon>
        <taxon>Pezizales</taxon>
        <taxon>Ascobolaceae</taxon>
        <taxon>Ascobolus</taxon>
    </lineage>
</organism>
<dbReference type="GO" id="GO:0016787">
    <property type="term" value="F:hydrolase activity"/>
    <property type="evidence" value="ECO:0007669"/>
    <property type="project" value="UniProtKB-KW"/>
</dbReference>
<dbReference type="NCBIfam" id="TIGR00629">
    <property type="entry name" value="uvde"/>
    <property type="match status" value="1"/>
</dbReference>
<reference evidence="8 9" key="1">
    <citation type="journal article" date="2018" name="Nat. Ecol. Evol.">
        <title>Pezizomycetes genomes reveal the molecular basis of ectomycorrhizal truffle lifestyle.</title>
        <authorList>
            <person name="Murat C."/>
            <person name="Payen T."/>
            <person name="Noel B."/>
            <person name="Kuo A."/>
            <person name="Morin E."/>
            <person name="Chen J."/>
            <person name="Kohler A."/>
            <person name="Krizsan K."/>
            <person name="Balestrini R."/>
            <person name="Da Silva C."/>
            <person name="Montanini B."/>
            <person name="Hainaut M."/>
            <person name="Levati E."/>
            <person name="Barry K.W."/>
            <person name="Belfiori B."/>
            <person name="Cichocki N."/>
            <person name="Clum A."/>
            <person name="Dockter R.B."/>
            <person name="Fauchery L."/>
            <person name="Guy J."/>
            <person name="Iotti M."/>
            <person name="Le Tacon F."/>
            <person name="Lindquist E.A."/>
            <person name="Lipzen A."/>
            <person name="Malagnac F."/>
            <person name="Mello A."/>
            <person name="Molinier V."/>
            <person name="Miyauchi S."/>
            <person name="Poulain J."/>
            <person name="Riccioni C."/>
            <person name="Rubini A."/>
            <person name="Sitrit Y."/>
            <person name="Splivallo R."/>
            <person name="Traeger S."/>
            <person name="Wang M."/>
            <person name="Zifcakova L."/>
            <person name="Wipf D."/>
            <person name="Zambonelli A."/>
            <person name="Paolocci F."/>
            <person name="Nowrousian M."/>
            <person name="Ottonello S."/>
            <person name="Baldrian P."/>
            <person name="Spatafora J.W."/>
            <person name="Henrissat B."/>
            <person name="Nagy L.G."/>
            <person name="Aury J.M."/>
            <person name="Wincker P."/>
            <person name="Grigoriev I.V."/>
            <person name="Bonfante P."/>
            <person name="Martin F.M."/>
        </authorList>
    </citation>
    <scope>NUCLEOTIDE SEQUENCE [LARGE SCALE GENOMIC DNA]</scope>
    <source>
        <strain evidence="8 9">RN42</strain>
    </source>
</reference>
<dbReference type="GO" id="GO:0006289">
    <property type="term" value="P:nucleotide-excision repair"/>
    <property type="evidence" value="ECO:0007669"/>
    <property type="project" value="InterPro"/>
</dbReference>
<accession>A0A3N4IKY3</accession>
<dbReference type="AlphaFoldDB" id="A0A3N4IKY3"/>
<evidence type="ECO:0000256" key="3">
    <source>
        <dbReference type="ARBA" id="ARBA00022763"/>
    </source>
</evidence>
<evidence type="ECO:0000256" key="7">
    <source>
        <dbReference type="SAM" id="MobiDB-lite"/>
    </source>
</evidence>
<sequence>MEEEIALLDKELEEMDRAWEADVKGELFPDKEAMTTAFNSTDDPLPYTGRLGYACLNTHLRNADPPVFCSRTCRLATLNAADSSLEHAQQLGLQNAWDLVKLIEWNEAHNIKFMRISSEMFPFASHPDHVYDLNFAAEPLAKAGELAAKWGHRLTTHPGQFTQLASPRKEVIRAAIADLKYHNEMLTMLKLPPELDKDAVIILHMGGVFGDKPATISRFKETWPTLPAEVRRRIVLENDDVSYSVHDILPVCQELDIPLVLDWHHHNIIHDDSIREGTLDVLPLLPAIAETWKKRGIKQKMHYSEPVPGARGRDRRKHSEIVRFLPPGLGDVDLMVEAKGKERAVWGLMRRYGLGGWERKKGPDVVPVVIGVGKPPEEKKSPKIKKKKVVKEVVEDGKVVKEEVVEEVVETAIVDGQVVEEKALEDSEESEAALLDKELDEMEEDD</sequence>
<dbReference type="PANTHER" id="PTHR31290:SF5">
    <property type="entry name" value="UV-DAMAGE ENDONUCLEASE"/>
    <property type="match status" value="1"/>
</dbReference>
<keyword evidence="1" id="KW-0540">Nuclease</keyword>
<dbReference type="GO" id="GO:0005739">
    <property type="term" value="C:mitochondrion"/>
    <property type="evidence" value="ECO:0007669"/>
    <property type="project" value="TreeGrafter"/>
</dbReference>
<evidence type="ECO:0000256" key="5">
    <source>
        <dbReference type="ARBA" id="ARBA00022801"/>
    </source>
</evidence>
<gene>
    <name evidence="8" type="ORF">BJ508DRAFT_203705</name>
</gene>
<evidence type="ECO:0000256" key="4">
    <source>
        <dbReference type="ARBA" id="ARBA00022769"/>
    </source>
</evidence>
<dbReference type="STRING" id="1160509.A0A3N4IKY3"/>
<dbReference type="Proteomes" id="UP000275078">
    <property type="component" value="Unassembled WGS sequence"/>
</dbReference>
<keyword evidence="4" id="KW-0228">DNA excision</keyword>
<dbReference type="InterPro" id="IPR004601">
    <property type="entry name" value="UvdE"/>
</dbReference>
<dbReference type="GO" id="GO:0043504">
    <property type="term" value="P:mitochondrial DNA repair"/>
    <property type="evidence" value="ECO:0007669"/>
    <property type="project" value="TreeGrafter"/>
</dbReference>
<dbReference type="GO" id="GO:0005634">
    <property type="term" value="C:nucleus"/>
    <property type="evidence" value="ECO:0007669"/>
    <property type="project" value="TreeGrafter"/>
</dbReference>
<keyword evidence="6" id="KW-0234">DNA repair</keyword>
<keyword evidence="3" id="KW-0227">DNA damage</keyword>
<evidence type="ECO:0000256" key="1">
    <source>
        <dbReference type="ARBA" id="ARBA00022722"/>
    </source>
</evidence>
<dbReference type="Pfam" id="PF03851">
    <property type="entry name" value="UvdE"/>
    <property type="match status" value="1"/>
</dbReference>
<evidence type="ECO:0000313" key="8">
    <source>
        <dbReference type="EMBL" id="RPA86793.1"/>
    </source>
</evidence>
<name>A0A3N4IKY3_ASCIM</name>
<proteinExistence type="predicted"/>
<feature type="region of interest" description="Disordered" evidence="7">
    <location>
        <begin position="421"/>
        <end position="446"/>
    </location>
</feature>
<dbReference type="GO" id="GO:0009411">
    <property type="term" value="P:response to UV"/>
    <property type="evidence" value="ECO:0007669"/>
    <property type="project" value="InterPro"/>
</dbReference>
<dbReference type="GO" id="GO:0004519">
    <property type="term" value="F:endonuclease activity"/>
    <property type="evidence" value="ECO:0007669"/>
    <property type="project" value="UniProtKB-KW"/>
</dbReference>
<keyword evidence="9" id="KW-1185">Reference proteome</keyword>
<dbReference type="PANTHER" id="PTHR31290">
    <property type="entry name" value="UV-DAMAGE ENDONUCLEASE"/>
    <property type="match status" value="1"/>
</dbReference>
<protein>
    <submittedName>
        <fullName evidence="8">UV-endonuclease UvdE</fullName>
    </submittedName>
</protein>
<keyword evidence="2 8" id="KW-0255">Endonuclease</keyword>
<evidence type="ECO:0000256" key="6">
    <source>
        <dbReference type="ARBA" id="ARBA00023204"/>
    </source>
</evidence>
<dbReference type="EMBL" id="ML119648">
    <property type="protein sequence ID" value="RPA86793.1"/>
    <property type="molecule type" value="Genomic_DNA"/>
</dbReference>
<dbReference type="OrthoDB" id="541883at2759"/>
<evidence type="ECO:0000256" key="2">
    <source>
        <dbReference type="ARBA" id="ARBA00022759"/>
    </source>
</evidence>
<dbReference type="Gene3D" id="3.20.20.150">
    <property type="entry name" value="Divalent-metal-dependent TIM barrel enzymes"/>
    <property type="match status" value="1"/>
</dbReference>
<dbReference type="InterPro" id="IPR036237">
    <property type="entry name" value="Xyl_isomerase-like_sf"/>
</dbReference>
<dbReference type="SUPFAM" id="SSF51658">
    <property type="entry name" value="Xylose isomerase-like"/>
    <property type="match status" value="1"/>
</dbReference>
<keyword evidence="5" id="KW-0378">Hydrolase</keyword>